<keyword evidence="1" id="KW-0479">Metal-binding</keyword>
<dbReference type="InterPro" id="IPR036875">
    <property type="entry name" value="Znf_CCHC_sf"/>
</dbReference>
<feature type="compositionally biased region" description="Acidic residues" evidence="2">
    <location>
        <begin position="188"/>
        <end position="202"/>
    </location>
</feature>
<dbReference type="PANTHER" id="PTHR35046">
    <property type="entry name" value="ZINC KNUCKLE (CCHC-TYPE) FAMILY PROTEIN"/>
    <property type="match status" value="1"/>
</dbReference>
<dbReference type="InterPro" id="IPR043128">
    <property type="entry name" value="Rev_trsase/Diguanyl_cyclase"/>
</dbReference>
<dbReference type="Gene3D" id="2.40.70.10">
    <property type="entry name" value="Acid Proteases"/>
    <property type="match status" value="1"/>
</dbReference>
<evidence type="ECO:0000256" key="1">
    <source>
        <dbReference type="PROSITE-ProRule" id="PRU00047"/>
    </source>
</evidence>
<feature type="compositionally biased region" description="Basic and acidic residues" evidence="2">
    <location>
        <begin position="113"/>
        <end position="122"/>
    </location>
</feature>
<dbReference type="GO" id="GO:0008270">
    <property type="term" value="F:zinc ion binding"/>
    <property type="evidence" value="ECO:0007669"/>
    <property type="project" value="UniProtKB-KW"/>
</dbReference>
<dbReference type="Gene3D" id="3.10.10.10">
    <property type="entry name" value="HIV Type 1 Reverse Transcriptase, subunit A, domain 1"/>
    <property type="match status" value="1"/>
</dbReference>
<dbReference type="CDD" id="cd01647">
    <property type="entry name" value="RT_LTR"/>
    <property type="match status" value="1"/>
</dbReference>
<dbReference type="GO" id="GO:0003676">
    <property type="term" value="F:nucleic acid binding"/>
    <property type="evidence" value="ECO:0007669"/>
    <property type="project" value="InterPro"/>
</dbReference>
<dbReference type="Pfam" id="PF03732">
    <property type="entry name" value="Retrotrans_gag"/>
    <property type="match status" value="1"/>
</dbReference>
<dbReference type="SUPFAM" id="SSF50630">
    <property type="entry name" value="Acid proteases"/>
    <property type="match status" value="1"/>
</dbReference>
<dbReference type="PROSITE" id="PS50158">
    <property type="entry name" value="ZF_CCHC"/>
    <property type="match status" value="1"/>
</dbReference>
<proteinExistence type="predicted"/>
<dbReference type="Proteomes" id="UP000447434">
    <property type="component" value="Chromosome 19"/>
</dbReference>
<dbReference type="GO" id="GO:0016740">
    <property type="term" value="F:transferase activity"/>
    <property type="evidence" value="ECO:0007669"/>
    <property type="project" value="UniProtKB-KW"/>
</dbReference>
<dbReference type="EMBL" id="WOCE01000019">
    <property type="protein sequence ID" value="KAE9592380.1"/>
    <property type="molecule type" value="Genomic_DNA"/>
</dbReference>
<dbReference type="OrthoDB" id="1747743at2759"/>
<dbReference type="InterPro" id="IPR005162">
    <property type="entry name" value="Retrotrans_gag_dom"/>
</dbReference>
<dbReference type="InterPro" id="IPR001878">
    <property type="entry name" value="Znf_CCHC"/>
</dbReference>
<dbReference type="SUPFAM" id="SSF56672">
    <property type="entry name" value="DNA/RNA polymerases"/>
    <property type="match status" value="1"/>
</dbReference>
<dbReference type="CDD" id="cd00303">
    <property type="entry name" value="retropepsin_like"/>
    <property type="match status" value="1"/>
</dbReference>
<dbReference type="Gene3D" id="3.30.70.270">
    <property type="match status" value="1"/>
</dbReference>
<keyword evidence="5" id="KW-0808">Transferase</keyword>
<dbReference type="Pfam" id="PF00078">
    <property type="entry name" value="RVT_1"/>
    <property type="match status" value="1"/>
</dbReference>
<evidence type="ECO:0000259" key="3">
    <source>
        <dbReference type="PROSITE" id="PS50158"/>
    </source>
</evidence>
<dbReference type="SMART" id="SM00343">
    <property type="entry name" value="ZnF_C2HC"/>
    <property type="match status" value="1"/>
</dbReference>
<dbReference type="AlphaFoldDB" id="A0A6A4NT68"/>
<gene>
    <name evidence="5" type="ORF">Lalb_Chr19g0128701</name>
</gene>
<evidence type="ECO:0000313" key="5">
    <source>
        <dbReference type="EMBL" id="KAE9592380.1"/>
    </source>
</evidence>
<feature type="compositionally biased region" description="Polar residues" evidence="2">
    <location>
        <begin position="127"/>
        <end position="141"/>
    </location>
</feature>
<dbReference type="Gene3D" id="4.10.60.10">
    <property type="entry name" value="Zinc finger, CCHC-type"/>
    <property type="match status" value="1"/>
</dbReference>
<protein>
    <submittedName>
        <fullName evidence="5">Putative nucleotidyltransferase, Ribonuclease H</fullName>
    </submittedName>
</protein>
<evidence type="ECO:0000256" key="2">
    <source>
        <dbReference type="SAM" id="MobiDB-lite"/>
    </source>
</evidence>
<dbReference type="SUPFAM" id="SSF57756">
    <property type="entry name" value="Retrovirus zinc finger-like domains"/>
    <property type="match status" value="1"/>
</dbReference>
<evidence type="ECO:0000313" key="6">
    <source>
        <dbReference type="Proteomes" id="UP000447434"/>
    </source>
</evidence>
<keyword evidence="1" id="KW-0862">Zinc</keyword>
<name>A0A6A4NT68_LUPAL</name>
<evidence type="ECO:0000259" key="4">
    <source>
        <dbReference type="PROSITE" id="PS50878"/>
    </source>
</evidence>
<feature type="region of interest" description="Disordered" evidence="2">
    <location>
        <begin position="94"/>
        <end position="148"/>
    </location>
</feature>
<dbReference type="PROSITE" id="PS50878">
    <property type="entry name" value="RT_POL"/>
    <property type="match status" value="1"/>
</dbReference>
<feature type="domain" description="Reverse transcriptase" evidence="4">
    <location>
        <begin position="511"/>
        <end position="690"/>
    </location>
</feature>
<accession>A0A6A4NT68</accession>
<keyword evidence="1" id="KW-0863">Zinc-finger</keyword>
<comment type="caution">
    <text evidence="5">The sequence shown here is derived from an EMBL/GenBank/DDBJ whole genome shotgun (WGS) entry which is preliminary data.</text>
</comment>
<sequence length="705" mass="81525">MKLIMRRRFVPSSYQRDIHNKLQRLTQGSKSVDEYFKEMELALLRSNFEEDREATMARFLHGLNQDIQDVVELQYYVELDDLVQQAMKVEQQLRRKNSKFSSSSSSKFQASKWMDKSKREGGPFKNGTPSTKEAVATSQGKQKMESNQRSRDVKCFKCLGLGHIASQCPTRRTMILKNGEVESQSEASSDEEDNNGEDEDTIPEGDLFMVRRLLGSQIKEHDISQRENIFHTRCFVDGKLCSLIIDSGSCANLVSARLVSKLNLVTKSHPTPYRLQWLSEVGEMIVNKQVEIPFSIGKYKDSVLCDVVDMEASHLLLGRPWQYDKGTTHDGRSNKFFFQHQNRKVVLSPLSPRQIGEDQKKLRENIEMERKERESEKLCENLSEKKVKMSGKKDTHKDKKSEFVKREGYMATKGEIKHALISKQPLYLFFSREFCLTTNPSKEGELPMFVENLLQEFGDVFPREVPHGLPPIRGIEHQIDLIPGASLPNRPAYRCNPTETKEIQNQIEELMQKGWVQESLSPCAVPIILVPKKDGTWRMCTDCRAVNNITMKYRHPIPRLDDMLDELYGATIFSKIDLKSGYHQIRIREGDEWKTAFKTTYGLYEWLVMPFGLTNVPSTFMRLMNHVLREFLGKFVVVYFDDILIYSKTLDKHHEHLRAVLLVLRKEKLYANVEKCIFCVDHVIFLGFMINVNGVHVDQEKIKAI</sequence>
<feature type="region of interest" description="Disordered" evidence="2">
    <location>
        <begin position="180"/>
        <end position="202"/>
    </location>
</feature>
<reference evidence="6" key="1">
    <citation type="journal article" date="2020" name="Nat. Commun.">
        <title>Genome sequence of the cluster root forming white lupin.</title>
        <authorList>
            <person name="Hufnagel B."/>
            <person name="Marques A."/>
            <person name="Soriano A."/>
            <person name="Marques L."/>
            <person name="Divol F."/>
            <person name="Doumas P."/>
            <person name="Sallet E."/>
            <person name="Mancinotti D."/>
            <person name="Carrere S."/>
            <person name="Marande W."/>
            <person name="Arribat S."/>
            <person name="Keller J."/>
            <person name="Huneau C."/>
            <person name="Blein T."/>
            <person name="Aime D."/>
            <person name="Laguerre M."/>
            <person name="Taylor J."/>
            <person name="Schubert V."/>
            <person name="Nelson M."/>
            <person name="Geu-Flores F."/>
            <person name="Crespi M."/>
            <person name="Gallardo-Guerrero K."/>
            <person name="Delaux P.-M."/>
            <person name="Salse J."/>
            <person name="Berges H."/>
            <person name="Guyot R."/>
            <person name="Gouzy J."/>
            <person name="Peret B."/>
        </authorList>
    </citation>
    <scope>NUCLEOTIDE SEQUENCE [LARGE SCALE GENOMIC DNA]</scope>
    <source>
        <strain evidence="6">cv. Amiga</strain>
    </source>
</reference>
<dbReference type="InterPro" id="IPR000477">
    <property type="entry name" value="RT_dom"/>
</dbReference>
<dbReference type="PANTHER" id="PTHR35046:SF9">
    <property type="entry name" value="RNA-DIRECTED DNA POLYMERASE"/>
    <property type="match status" value="1"/>
</dbReference>
<organism evidence="5 6">
    <name type="scientific">Lupinus albus</name>
    <name type="common">White lupine</name>
    <name type="synonym">Lupinus termis</name>
    <dbReference type="NCBI Taxonomy" id="3870"/>
    <lineage>
        <taxon>Eukaryota</taxon>
        <taxon>Viridiplantae</taxon>
        <taxon>Streptophyta</taxon>
        <taxon>Embryophyta</taxon>
        <taxon>Tracheophyta</taxon>
        <taxon>Spermatophyta</taxon>
        <taxon>Magnoliopsida</taxon>
        <taxon>eudicotyledons</taxon>
        <taxon>Gunneridae</taxon>
        <taxon>Pentapetalae</taxon>
        <taxon>rosids</taxon>
        <taxon>fabids</taxon>
        <taxon>Fabales</taxon>
        <taxon>Fabaceae</taxon>
        <taxon>Papilionoideae</taxon>
        <taxon>50 kb inversion clade</taxon>
        <taxon>genistoids sensu lato</taxon>
        <taxon>core genistoids</taxon>
        <taxon>Genisteae</taxon>
        <taxon>Lupinus</taxon>
    </lineage>
</organism>
<keyword evidence="6" id="KW-1185">Reference proteome</keyword>
<dbReference type="InterPro" id="IPR021109">
    <property type="entry name" value="Peptidase_aspartic_dom_sf"/>
</dbReference>
<dbReference type="InterPro" id="IPR043502">
    <property type="entry name" value="DNA/RNA_pol_sf"/>
</dbReference>
<feature type="compositionally biased region" description="Low complexity" evidence="2">
    <location>
        <begin position="99"/>
        <end position="108"/>
    </location>
</feature>
<feature type="domain" description="CCHC-type" evidence="3">
    <location>
        <begin position="154"/>
        <end position="169"/>
    </location>
</feature>